<protein>
    <submittedName>
        <fullName evidence="1">Uncharacterized protein</fullName>
    </submittedName>
</protein>
<accession>A0A317U2G5</accession>
<dbReference type="Proteomes" id="UP000247152">
    <property type="component" value="Unassembled WGS sequence"/>
</dbReference>
<evidence type="ECO:0000313" key="1">
    <source>
        <dbReference type="EMBL" id="PWY55951.1"/>
    </source>
</evidence>
<reference evidence="1 2" key="1">
    <citation type="submission" date="2018-05" db="EMBL/GenBank/DDBJ databases">
        <title>Legionella qingyii sp.nov., whole genome shotgun sequence.</title>
        <authorList>
            <person name="Wu H."/>
            <person name="Zhu Q."/>
            <person name="Hu C."/>
        </authorList>
    </citation>
    <scope>NUCLEOTIDE SEQUENCE [LARGE SCALE GENOMIC DNA]</scope>
    <source>
        <strain evidence="1 2">HEB18</strain>
    </source>
</reference>
<organism evidence="1 2">
    <name type="scientific">Legionella qingyii</name>
    <dbReference type="NCBI Taxonomy" id="2184757"/>
    <lineage>
        <taxon>Bacteria</taxon>
        <taxon>Pseudomonadati</taxon>
        <taxon>Pseudomonadota</taxon>
        <taxon>Gammaproteobacteria</taxon>
        <taxon>Legionellales</taxon>
        <taxon>Legionellaceae</taxon>
        <taxon>Legionella</taxon>
    </lineage>
</organism>
<dbReference type="EMBL" id="QHJG01000013">
    <property type="protein sequence ID" value="PWY55951.1"/>
    <property type="molecule type" value="Genomic_DNA"/>
</dbReference>
<gene>
    <name evidence="1" type="ORF">DGG96_09460</name>
</gene>
<comment type="caution">
    <text evidence="1">The sequence shown here is derived from an EMBL/GenBank/DDBJ whole genome shotgun (WGS) entry which is preliminary data.</text>
</comment>
<sequence>MDSVPLSVVLVPSAAHKVVDVTQLDSEVANVKMDGAEAAVRYLIKKLQPYYGLIMRHKEVLQVSCLVRKEQSVQPTPSMLLKGLH</sequence>
<evidence type="ECO:0000313" key="2">
    <source>
        <dbReference type="Proteomes" id="UP000247152"/>
    </source>
</evidence>
<dbReference type="AlphaFoldDB" id="A0A317U2G5"/>
<proteinExistence type="predicted"/>
<name>A0A317U2G5_9GAMM</name>